<evidence type="ECO:0000313" key="2">
    <source>
        <dbReference type="Proteomes" id="UP001185984"/>
    </source>
</evidence>
<comment type="caution">
    <text evidence="1">The sequence shown here is derived from an EMBL/GenBank/DDBJ whole genome shotgun (WGS) entry which is preliminary data.</text>
</comment>
<reference evidence="2" key="1">
    <citation type="journal article" date="2022" name="J Environ Chem Eng">
        <title>Biodegradation of petroleum oil using a constructed nonpathogenic and heavy metal-tolerant bacterial consortium isolated from marine sponges.</title>
        <authorList>
            <person name="Dechsakulwatana C."/>
            <person name="Rungsihiranrut A."/>
            <person name="Muangchinda C."/>
            <person name="Ningthoujam R."/>
            <person name="Klankeo P."/>
            <person name="Pinyakong O."/>
        </authorList>
    </citation>
    <scope>NUCLEOTIDE SEQUENCE [LARGE SCALE GENOMIC DNA]</scope>
    <source>
        <strain evidence="2">MO2-4</strain>
    </source>
</reference>
<sequence>MAAAADLVENDTLYGGSIGDMIQPIIPAVLTARRKARPGDLVEGVIEENVRQVVERLKRYLEPVLLEPQRKGANG</sequence>
<proteinExistence type="predicted"/>
<evidence type="ECO:0000313" key="1">
    <source>
        <dbReference type="EMBL" id="MDV5823419.1"/>
    </source>
</evidence>
<protein>
    <submittedName>
        <fullName evidence="1">Uncharacterized protein</fullName>
    </submittedName>
</protein>
<name>A0ABU3ZV64_9SPHN</name>
<gene>
    <name evidence="1" type="ORF">O0R41_07400</name>
</gene>
<accession>A0ABU3ZV64</accession>
<organism evidence="1 2">
    <name type="scientific">Sphingobium naphthae</name>
    <dbReference type="NCBI Taxonomy" id="1886786"/>
    <lineage>
        <taxon>Bacteria</taxon>
        <taxon>Pseudomonadati</taxon>
        <taxon>Pseudomonadota</taxon>
        <taxon>Alphaproteobacteria</taxon>
        <taxon>Sphingomonadales</taxon>
        <taxon>Sphingomonadaceae</taxon>
        <taxon>Sphingobium</taxon>
    </lineage>
</organism>
<keyword evidence="2" id="KW-1185">Reference proteome</keyword>
<dbReference type="Proteomes" id="UP001185984">
    <property type="component" value="Unassembled WGS sequence"/>
</dbReference>
<dbReference type="EMBL" id="JAPTHD010000002">
    <property type="protein sequence ID" value="MDV5823419.1"/>
    <property type="molecule type" value="Genomic_DNA"/>
</dbReference>
<dbReference type="RefSeq" id="WP_317516400.1">
    <property type="nucleotide sequence ID" value="NZ_JAPTHD010000002.1"/>
</dbReference>